<feature type="region of interest" description="Disordered" evidence="2">
    <location>
        <begin position="332"/>
        <end position="353"/>
    </location>
</feature>
<proteinExistence type="inferred from homology"/>
<evidence type="ECO:0000313" key="3">
    <source>
        <dbReference type="EMBL" id="GFH46039.1"/>
    </source>
</evidence>
<dbReference type="Proteomes" id="UP001054902">
    <property type="component" value="Unassembled WGS sequence"/>
</dbReference>
<dbReference type="InterPro" id="IPR006597">
    <property type="entry name" value="Sel1-like"/>
</dbReference>
<evidence type="ECO:0000313" key="4">
    <source>
        <dbReference type="Proteomes" id="UP001054902"/>
    </source>
</evidence>
<dbReference type="Pfam" id="PF08238">
    <property type="entry name" value="Sel1"/>
    <property type="match status" value="3"/>
</dbReference>
<evidence type="ECO:0000256" key="2">
    <source>
        <dbReference type="SAM" id="MobiDB-lite"/>
    </source>
</evidence>
<evidence type="ECO:0000256" key="1">
    <source>
        <dbReference type="ARBA" id="ARBA00038101"/>
    </source>
</evidence>
<dbReference type="GO" id="GO:0005789">
    <property type="term" value="C:endoplasmic reticulum membrane"/>
    <property type="evidence" value="ECO:0007669"/>
    <property type="project" value="TreeGrafter"/>
</dbReference>
<gene>
    <name evidence="3" type="ORF">CTEN210_02513</name>
</gene>
<dbReference type="AlphaFoldDB" id="A0AAD3H154"/>
<protein>
    <submittedName>
        <fullName evidence="3">Uncharacterized protein</fullName>
    </submittedName>
</protein>
<comment type="similarity">
    <text evidence="1">Belongs to the sel-1 family.</text>
</comment>
<keyword evidence="4" id="KW-1185">Reference proteome</keyword>
<dbReference type="InterPro" id="IPR050767">
    <property type="entry name" value="Sel1_AlgK"/>
</dbReference>
<dbReference type="EMBL" id="BLLK01000022">
    <property type="protein sequence ID" value="GFH46039.1"/>
    <property type="molecule type" value="Genomic_DNA"/>
</dbReference>
<dbReference type="SMART" id="SM00671">
    <property type="entry name" value="SEL1"/>
    <property type="match status" value="3"/>
</dbReference>
<dbReference type="GO" id="GO:0036503">
    <property type="term" value="P:ERAD pathway"/>
    <property type="evidence" value="ECO:0007669"/>
    <property type="project" value="TreeGrafter"/>
</dbReference>
<dbReference type="PANTHER" id="PTHR11102:SF147">
    <property type="entry name" value="SEL1L ADAPTOR SUBUNIT OF ERAD E3 UBIQUITIN LIGASE"/>
    <property type="match status" value="1"/>
</dbReference>
<organism evidence="3 4">
    <name type="scientific">Chaetoceros tenuissimus</name>
    <dbReference type="NCBI Taxonomy" id="426638"/>
    <lineage>
        <taxon>Eukaryota</taxon>
        <taxon>Sar</taxon>
        <taxon>Stramenopiles</taxon>
        <taxon>Ochrophyta</taxon>
        <taxon>Bacillariophyta</taxon>
        <taxon>Coscinodiscophyceae</taxon>
        <taxon>Chaetocerotophycidae</taxon>
        <taxon>Chaetocerotales</taxon>
        <taxon>Chaetocerotaceae</taxon>
        <taxon>Chaetoceros</taxon>
    </lineage>
</organism>
<dbReference type="PANTHER" id="PTHR11102">
    <property type="entry name" value="SEL-1-LIKE PROTEIN"/>
    <property type="match status" value="1"/>
</dbReference>
<dbReference type="InterPro" id="IPR011990">
    <property type="entry name" value="TPR-like_helical_dom_sf"/>
</dbReference>
<name>A0AAD3H154_9STRA</name>
<accession>A0AAD3H154</accession>
<dbReference type="Gene3D" id="1.25.40.10">
    <property type="entry name" value="Tetratricopeptide repeat domain"/>
    <property type="match status" value="1"/>
</dbReference>
<reference evidence="3 4" key="1">
    <citation type="journal article" date="2021" name="Sci. Rep.">
        <title>The genome of the diatom Chaetoceros tenuissimus carries an ancient integrated fragment of an extant virus.</title>
        <authorList>
            <person name="Hongo Y."/>
            <person name="Kimura K."/>
            <person name="Takaki Y."/>
            <person name="Yoshida Y."/>
            <person name="Baba S."/>
            <person name="Kobayashi G."/>
            <person name="Nagasaki K."/>
            <person name="Hano T."/>
            <person name="Tomaru Y."/>
        </authorList>
    </citation>
    <scope>NUCLEOTIDE SEQUENCE [LARGE SCALE GENOMIC DNA]</scope>
    <source>
        <strain evidence="3 4">NIES-3715</strain>
    </source>
</reference>
<sequence>MFHNASRITSKILQSNGRLISSGLLLTGTSSSIAFCDEEERNFDETLRHYRNQFQHYAEKWNYENANSRLPTVSWPTNIPDEDMITGLQTDLEYCEKGLKTDKDADKKDCQDVQFRIASFLLLSAEVDVQSEGLAIVKTLAEQGHADGMCAYATCLNDGRAGLEINPKAAVSWWMSAIDMHDHIQSNYEVGVAFYTGEGVPENEELAVEYFRRAADCGHVGACYMLGDCLLDGIGVERDRGEALEWLVTSAELGHRGARSRVLAVLQMDENADHGPFTDASRQTYIQSRITKEGKEKAYLAKTFNKGQKRDAEESQYSNRPVNLERRFTIGGGARNPQVLNRRKTIVKESREQ</sequence>
<dbReference type="SUPFAM" id="SSF81901">
    <property type="entry name" value="HCP-like"/>
    <property type="match status" value="1"/>
</dbReference>
<comment type="caution">
    <text evidence="3">The sequence shown here is derived from an EMBL/GenBank/DDBJ whole genome shotgun (WGS) entry which is preliminary data.</text>
</comment>